<feature type="domain" description="Alpha-2-macroglobulin" evidence="1">
    <location>
        <begin position="40"/>
        <end position="122"/>
    </location>
</feature>
<feature type="non-terminal residue" evidence="2">
    <location>
        <position position="122"/>
    </location>
</feature>
<organism evidence="2">
    <name type="scientific">Cuerna arida</name>
    <dbReference type="NCBI Taxonomy" id="1464854"/>
    <lineage>
        <taxon>Eukaryota</taxon>
        <taxon>Metazoa</taxon>
        <taxon>Ecdysozoa</taxon>
        <taxon>Arthropoda</taxon>
        <taxon>Hexapoda</taxon>
        <taxon>Insecta</taxon>
        <taxon>Pterygota</taxon>
        <taxon>Neoptera</taxon>
        <taxon>Paraneoptera</taxon>
        <taxon>Hemiptera</taxon>
        <taxon>Auchenorrhyncha</taxon>
        <taxon>Membracoidea</taxon>
        <taxon>Cicadellidae</taxon>
        <taxon>Cicadellinae</taxon>
        <taxon>Proconiini</taxon>
        <taxon>Cuerna</taxon>
    </lineage>
</organism>
<dbReference type="InterPro" id="IPR001599">
    <property type="entry name" value="Macroglobln_a2"/>
</dbReference>
<name>A0A1B6FD03_9HEMI</name>
<evidence type="ECO:0000259" key="1">
    <source>
        <dbReference type="SMART" id="SM01360"/>
    </source>
</evidence>
<proteinExistence type="predicted"/>
<dbReference type="AlphaFoldDB" id="A0A1B6FD03"/>
<reference evidence="2" key="1">
    <citation type="submission" date="2015-11" db="EMBL/GenBank/DDBJ databases">
        <title>De novo transcriptome assembly of four potential Pierce s Disease insect vectors from Arizona vineyards.</title>
        <authorList>
            <person name="Tassone E.E."/>
        </authorList>
    </citation>
    <scope>NUCLEOTIDE SEQUENCE</scope>
</reference>
<protein>
    <recommendedName>
        <fullName evidence="1">Alpha-2-macroglobulin domain-containing protein</fullName>
    </recommendedName>
</protein>
<accession>A0A1B6FD03</accession>
<dbReference type="EMBL" id="GECZ01021689">
    <property type="protein sequence ID" value="JAS48080.1"/>
    <property type="molecule type" value="Transcribed_RNA"/>
</dbReference>
<evidence type="ECO:0000313" key="2">
    <source>
        <dbReference type="EMBL" id="JAS48080.1"/>
    </source>
</evidence>
<dbReference type="GO" id="GO:0004866">
    <property type="term" value="F:endopeptidase inhibitor activity"/>
    <property type="evidence" value="ECO:0007669"/>
    <property type="project" value="InterPro"/>
</dbReference>
<gene>
    <name evidence="2" type="ORF">g.48109</name>
</gene>
<sequence>PIAFRTGTRPPLAGPYAFSRIPKPILNEPRVYLPEDVQNTWFFKNLSVNVDGSIVRDEKLPLNSINDWRVRAVAVGKSGLDIGDETLIRLKQKPFELAVNFPYSAVRGEIISVPVVVKNNRE</sequence>
<dbReference type="SMART" id="SM01360">
    <property type="entry name" value="A2M"/>
    <property type="match status" value="1"/>
</dbReference>
<feature type="non-terminal residue" evidence="2">
    <location>
        <position position="1"/>
    </location>
</feature>
<dbReference type="Pfam" id="PF00207">
    <property type="entry name" value="A2M"/>
    <property type="match status" value="1"/>
</dbReference>